<organism evidence="1">
    <name type="scientific">marine sediment metagenome</name>
    <dbReference type="NCBI Taxonomy" id="412755"/>
    <lineage>
        <taxon>unclassified sequences</taxon>
        <taxon>metagenomes</taxon>
        <taxon>ecological metagenomes</taxon>
    </lineage>
</organism>
<name>X1M6J3_9ZZZZ</name>
<comment type="caution">
    <text evidence="1">The sequence shown here is derived from an EMBL/GenBank/DDBJ whole genome shotgun (WGS) entry which is preliminary data.</text>
</comment>
<dbReference type="EMBL" id="BARV01023046">
    <property type="protein sequence ID" value="GAI26943.1"/>
    <property type="molecule type" value="Genomic_DNA"/>
</dbReference>
<gene>
    <name evidence="1" type="ORF">S06H3_37875</name>
</gene>
<proteinExistence type="predicted"/>
<accession>X1M6J3</accession>
<feature type="non-terminal residue" evidence="1">
    <location>
        <position position="1"/>
    </location>
</feature>
<reference evidence="1" key="1">
    <citation type="journal article" date="2014" name="Front. Microbiol.">
        <title>High frequency of phylogenetically diverse reductive dehalogenase-homologous genes in deep subseafloor sedimentary metagenomes.</title>
        <authorList>
            <person name="Kawai M."/>
            <person name="Futagami T."/>
            <person name="Toyoda A."/>
            <person name="Takaki Y."/>
            <person name="Nishi S."/>
            <person name="Hori S."/>
            <person name="Arai W."/>
            <person name="Tsubouchi T."/>
            <person name="Morono Y."/>
            <person name="Uchiyama I."/>
            <person name="Ito T."/>
            <person name="Fujiyama A."/>
            <person name="Inagaki F."/>
            <person name="Takami H."/>
        </authorList>
    </citation>
    <scope>NUCLEOTIDE SEQUENCE</scope>
    <source>
        <strain evidence="1">Expedition CK06-06</strain>
    </source>
</reference>
<evidence type="ECO:0000313" key="1">
    <source>
        <dbReference type="EMBL" id="GAI26943.1"/>
    </source>
</evidence>
<dbReference type="AlphaFoldDB" id="X1M6J3"/>
<protein>
    <submittedName>
        <fullName evidence="1">Uncharacterized protein</fullName>
    </submittedName>
</protein>
<sequence length="36" mass="4351">YEGWISVLRDEEKKSGDKPQTYDYFIWLANKAKDKK</sequence>